<protein>
    <submittedName>
        <fullName evidence="1">24411_t:CDS:1</fullName>
    </submittedName>
</protein>
<gene>
    <name evidence="1" type="ORF">RPERSI_LOCUS18622</name>
</gene>
<sequence length="398" mass="46037">QLGIDKLNIISLMKNVYFCAKNHQSINLFSNLCELVTTQIHNHKEYITSDRVCVFKTPQYEKNKTKASYGSYTNNNSENRFLASICDIIEEGLFEELNASKYWSLMIDESNTISDDKHLAIVAKYLINNIPYMRYFGMLNLEETNALYIFTQLKSFFKSKNFNFNSLIYFGSDGASTMLEHQSGVSARLKNLNPFISSNYCIAHRLHLAGKDASLKVEYFKEYEKILHKIYSYFSRSYKRQKMLHLMQDINDKPNLELQNHIETRWLLLSNVVGNLYQIIDSILSTLNEDSLEREKEAKNLILLLDEDFVIVTIFLADLTTILKRLINVFQSNYVALSHLKPHLKTAISSISESFIGSTDIQPTYGIILHNYIDRNSINQETLPVFIEDYAKAIIEAL</sequence>
<organism evidence="1 2">
    <name type="scientific">Racocetra persica</name>
    <dbReference type="NCBI Taxonomy" id="160502"/>
    <lineage>
        <taxon>Eukaryota</taxon>
        <taxon>Fungi</taxon>
        <taxon>Fungi incertae sedis</taxon>
        <taxon>Mucoromycota</taxon>
        <taxon>Glomeromycotina</taxon>
        <taxon>Glomeromycetes</taxon>
        <taxon>Diversisporales</taxon>
        <taxon>Gigasporaceae</taxon>
        <taxon>Racocetra</taxon>
    </lineage>
</organism>
<dbReference type="EMBL" id="CAJVQC010049661">
    <property type="protein sequence ID" value="CAG8787935.1"/>
    <property type="molecule type" value="Genomic_DNA"/>
</dbReference>
<comment type="caution">
    <text evidence="1">The sequence shown here is derived from an EMBL/GenBank/DDBJ whole genome shotgun (WGS) entry which is preliminary data.</text>
</comment>
<evidence type="ECO:0000313" key="1">
    <source>
        <dbReference type="EMBL" id="CAG8787935.1"/>
    </source>
</evidence>
<keyword evidence="2" id="KW-1185">Reference proteome</keyword>
<evidence type="ECO:0000313" key="2">
    <source>
        <dbReference type="Proteomes" id="UP000789920"/>
    </source>
</evidence>
<feature type="non-terminal residue" evidence="1">
    <location>
        <position position="1"/>
    </location>
</feature>
<accession>A0ACA9RDB1</accession>
<name>A0ACA9RDB1_9GLOM</name>
<reference evidence="1" key="1">
    <citation type="submission" date="2021-06" db="EMBL/GenBank/DDBJ databases">
        <authorList>
            <person name="Kallberg Y."/>
            <person name="Tangrot J."/>
            <person name="Rosling A."/>
        </authorList>
    </citation>
    <scope>NUCLEOTIDE SEQUENCE</scope>
    <source>
        <strain evidence="1">MA461A</strain>
    </source>
</reference>
<dbReference type="Proteomes" id="UP000789920">
    <property type="component" value="Unassembled WGS sequence"/>
</dbReference>
<proteinExistence type="predicted"/>